<dbReference type="SMART" id="SM00181">
    <property type="entry name" value="EGF"/>
    <property type="match status" value="2"/>
</dbReference>
<dbReference type="GO" id="GO:0016020">
    <property type="term" value="C:membrane"/>
    <property type="evidence" value="ECO:0007669"/>
    <property type="project" value="UniProtKB-SubCell"/>
</dbReference>
<feature type="domain" description="EGF-like" evidence="4">
    <location>
        <begin position="228"/>
        <end position="260"/>
    </location>
</feature>
<evidence type="ECO:0000313" key="6">
    <source>
        <dbReference type="Proteomes" id="UP000735302"/>
    </source>
</evidence>
<feature type="disulfide bond" evidence="2">
    <location>
        <begin position="250"/>
        <end position="259"/>
    </location>
</feature>
<dbReference type="InterPro" id="IPR001881">
    <property type="entry name" value="EGF-like_Ca-bd_dom"/>
</dbReference>
<keyword evidence="6" id="KW-1185">Reference proteome</keyword>
<dbReference type="SUPFAM" id="SSF49899">
    <property type="entry name" value="Concanavalin A-like lectins/glucanases"/>
    <property type="match status" value="2"/>
</dbReference>
<dbReference type="Gene3D" id="2.10.25.10">
    <property type="entry name" value="Laminin"/>
    <property type="match status" value="2"/>
</dbReference>
<dbReference type="PROSITE" id="PS01186">
    <property type="entry name" value="EGF_2"/>
    <property type="match status" value="1"/>
</dbReference>
<evidence type="ECO:0000259" key="4">
    <source>
        <dbReference type="PROSITE" id="PS50026"/>
    </source>
</evidence>
<comment type="caution">
    <text evidence="2">Lacks conserved residue(s) required for the propagation of feature annotation.</text>
</comment>
<evidence type="ECO:0000313" key="5">
    <source>
        <dbReference type="EMBL" id="GFN94235.1"/>
    </source>
</evidence>
<dbReference type="SMART" id="SM00179">
    <property type="entry name" value="EGF_CA"/>
    <property type="match status" value="1"/>
</dbReference>
<dbReference type="InterPro" id="IPR050372">
    <property type="entry name" value="Neurexin-related_CASP"/>
</dbReference>
<gene>
    <name evidence="5" type="ORF">PoB_002074100</name>
</gene>
<dbReference type="Proteomes" id="UP000735302">
    <property type="component" value="Unassembled WGS sequence"/>
</dbReference>
<evidence type="ECO:0000259" key="3">
    <source>
        <dbReference type="PROSITE" id="PS50025"/>
    </source>
</evidence>
<proteinExistence type="predicted"/>
<dbReference type="PROSITE" id="PS50025">
    <property type="entry name" value="LAM_G_DOMAIN"/>
    <property type="match status" value="2"/>
</dbReference>
<dbReference type="CDD" id="cd00110">
    <property type="entry name" value="LamG"/>
    <property type="match status" value="2"/>
</dbReference>
<evidence type="ECO:0000256" key="2">
    <source>
        <dbReference type="PROSITE-ProRule" id="PRU00076"/>
    </source>
</evidence>
<feature type="domain" description="Laminin G" evidence="3">
    <location>
        <begin position="48"/>
        <end position="227"/>
    </location>
</feature>
<sequence>MAGYCTRSHRCEHICVDVDWRNHVTACECRYGYTLHSDNETCIITPVPMPYLAANNSYVELPGLLNANHLRTDIEIFMRPTSLDGTILFTGYSVLGHAADFISLAVEGGHVVFRYDLGSGPAEIRSPYSIVINMWTLIKASRNGSMGRLEVNVDNVATGESQGTFNGLNVRGFLYLGRHPNHCLMPRSASAPLTLTGCVQRVVINNQTMALSGPNVFKFNVDNCSPCCEDGPCLNGGRCKATWGGYTCYCPLGFTNVHCEEVQDEVPAIPEFTGHSYVMYANDDLTNGMHSNDMAIALEVKPVTGSGLLFWSSHGTFAAPTEHDKDFMALGLSNGVLQFRYQLGSGEALISLYQPTLFDGNFHVIRAERSEREGTLSVDGAVATGTSPGNSRGFNSNGKVYLGGLPDVQEVTHNRFQSSFEGCIRSFSYSVGQSNTTVDILNQSYVAFNIRSCS</sequence>
<name>A0AAV3Z4L2_9GAST</name>
<accession>A0AAV3Z4L2</accession>
<dbReference type="PROSITE" id="PS50026">
    <property type="entry name" value="EGF_3"/>
    <property type="match status" value="1"/>
</dbReference>
<keyword evidence="1 2" id="KW-1015">Disulfide bond</keyword>
<dbReference type="SMART" id="SM00282">
    <property type="entry name" value="LamG"/>
    <property type="match status" value="2"/>
</dbReference>
<dbReference type="InterPro" id="IPR000742">
    <property type="entry name" value="EGF"/>
</dbReference>
<keyword evidence="2" id="KW-0245">EGF-like domain</keyword>
<dbReference type="PANTHER" id="PTHR15036">
    <property type="entry name" value="PIKACHURIN-LIKE PROTEIN"/>
    <property type="match status" value="1"/>
</dbReference>
<dbReference type="InterPro" id="IPR013320">
    <property type="entry name" value="ConA-like_dom_sf"/>
</dbReference>
<dbReference type="EMBL" id="BLXT01002422">
    <property type="protein sequence ID" value="GFN94235.1"/>
    <property type="molecule type" value="Genomic_DNA"/>
</dbReference>
<feature type="domain" description="Laminin G" evidence="3">
    <location>
        <begin position="267"/>
        <end position="453"/>
    </location>
</feature>
<dbReference type="PANTHER" id="PTHR15036:SF85">
    <property type="entry name" value="SP2353, ISOFORM A"/>
    <property type="match status" value="1"/>
</dbReference>
<dbReference type="GO" id="GO:0005509">
    <property type="term" value="F:calcium ion binding"/>
    <property type="evidence" value="ECO:0007669"/>
    <property type="project" value="InterPro"/>
</dbReference>
<dbReference type="Pfam" id="PF00008">
    <property type="entry name" value="EGF"/>
    <property type="match status" value="1"/>
</dbReference>
<dbReference type="CDD" id="cd00054">
    <property type="entry name" value="EGF_CA"/>
    <property type="match status" value="1"/>
</dbReference>
<comment type="caution">
    <text evidence="5">The sequence shown here is derived from an EMBL/GenBank/DDBJ whole genome shotgun (WGS) entry which is preliminary data.</text>
</comment>
<dbReference type="InterPro" id="IPR001791">
    <property type="entry name" value="Laminin_G"/>
</dbReference>
<dbReference type="AlphaFoldDB" id="A0AAV3Z4L2"/>
<evidence type="ECO:0000256" key="1">
    <source>
        <dbReference type="ARBA" id="ARBA00023157"/>
    </source>
</evidence>
<dbReference type="Pfam" id="PF00054">
    <property type="entry name" value="Laminin_G_1"/>
    <property type="match status" value="1"/>
</dbReference>
<protein>
    <submittedName>
        <fullName evidence="5">Pikachurin-like</fullName>
    </submittedName>
</protein>
<dbReference type="Gene3D" id="2.60.120.200">
    <property type="match status" value="2"/>
</dbReference>
<dbReference type="Pfam" id="PF02210">
    <property type="entry name" value="Laminin_G_2"/>
    <property type="match status" value="1"/>
</dbReference>
<organism evidence="5 6">
    <name type="scientific">Plakobranchus ocellatus</name>
    <dbReference type="NCBI Taxonomy" id="259542"/>
    <lineage>
        <taxon>Eukaryota</taxon>
        <taxon>Metazoa</taxon>
        <taxon>Spiralia</taxon>
        <taxon>Lophotrochozoa</taxon>
        <taxon>Mollusca</taxon>
        <taxon>Gastropoda</taxon>
        <taxon>Heterobranchia</taxon>
        <taxon>Euthyneura</taxon>
        <taxon>Panpulmonata</taxon>
        <taxon>Sacoglossa</taxon>
        <taxon>Placobranchoidea</taxon>
        <taxon>Plakobranchidae</taxon>
        <taxon>Plakobranchus</taxon>
    </lineage>
</organism>
<reference evidence="5 6" key="1">
    <citation type="journal article" date="2021" name="Elife">
        <title>Chloroplast acquisition without the gene transfer in kleptoplastic sea slugs, Plakobranchus ocellatus.</title>
        <authorList>
            <person name="Maeda T."/>
            <person name="Takahashi S."/>
            <person name="Yoshida T."/>
            <person name="Shimamura S."/>
            <person name="Takaki Y."/>
            <person name="Nagai Y."/>
            <person name="Toyoda A."/>
            <person name="Suzuki Y."/>
            <person name="Arimoto A."/>
            <person name="Ishii H."/>
            <person name="Satoh N."/>
            <person name="Nishiyama T."/>
            <person name="Hasebe M."/>
            <person name="Maruyama T."/>
            <person name="Minagawa J."/>
            <person name="Obokata J."/>
            <person name="Shigenobu S."/>
        </authorList>
    </citation>
    <scope>NUCLEOTIDE SEQUENCE [LARGE SCALE GENOMIC DNA]</scope>
</reference>